<name>G8R5L3_OWEHD</name>
<dbReference type="OrthoDB" id="9811532at2"/>
<gene>
    <name evidence="2" type="ordered locus">Oweho_2315</name>
</gene>
<organism evidence="2 3">
    <name type="scientific">Owenweeksia hongkongensis (strain DSM 17368 / CIP 108786 / JCM 12287 / NRRL B-23963 / UST20020801)</name>
    <dbReference type="NCBI Taxonomy" id="926562"/>
    <lineage>
        <taxon>Bacteria</taxon>
        <taxon>Pseudomonadati</taxon>
        <taxon>Bacteroidota</taxon>
        <taxon>Flavobacteriia</taxon>
        <taxon>Flavobacteriales</taxon>
        <taxon>Owenweeksiaceae</taxon>
        <taxon>Owenweeksia</taxon>
    </lineage>
</organism>
<reference evidence="2 3" key="1">
    <citation type="journal article" date="2012" name="Stand. Genomic Sci.">
        <title>Genome sequence of the orange-pigmented seawater bacterium Owenweeksia hongkongensis type strain (UST20020801(T)).</title>
        <authorList>
            <person name="Riedel T."/>
            <person name="Held B."/>
            <person name="Nolan M."/>
            <person name="Lucas S."/>
            <person name="Lapidus A."/>
            <person name="Tice H."/>
            <person name="Del Rio T.G."/>
            <person name="Cheng J.F."/>
            <person name="Han C."/>
            <person name="Tapia R."/>
            <person name="Goodwin L.A."/>
            <person name="Pitluck S."/>
            <person name="Liolios K."/>
            <person name="Mavromatis K."/>
            <person name="Pagani I."/>
            <person name="Ivanova N."/>
            <person name="Mikhailova N."/>
            <person name="Pati A."/>
            <person name="Chen A."/>
            <person name="Palaniappan K."/>
            <person name="Rohde M."/>
            <person name="Tindall B.J."/>
            <person name="Detter J.C."/>
            <person name="Goker M."/>
            <person name="Woyke T."/>
            <person name="Bristow J."/>
            <person name="Eisen J.A."/>
            <person name="Markowitz V."/>
            <person name="Hugenholtz P."/>
            <person name="Klenk H.P."/>
            <person name="Kyrpides N.C."/>
        </authorList>
    </citation>
    <scope>NUCLEOTIDE SEQUENCE</scope>
    <source>
        <strain evidence="3">DSM 17368 / JCM 12287 / NRRL B-23963</strain>
    </source>
</reference>
<dbReference type="PROSITE" id="PS50889">
    <property type="entry name" value="S4"/>
    <property type="match status" value="1"/>
</dbReference>
<proteinExistence type="predicted"/>
<accession>G8R5L3</accession>
<dbReference type="InterPro" id="IPR036986">
    <property type="entry name" value="S4_RNA-bd_sf"/>
</dbReference>
<dbReference type="EMBL" id="CP003156">
    <property type="protein sequence ID" value="AEV33287.1"/>
    <property type="molecule type" value="Genomic_DNA"/>
</dbReference>
<evidence type="ECO:0000313" key="2">
    <source>
        <dbReference type="EMBL" id="AEV33287.1"/>
    </source>
</evidence>
<evidence type="ECO:0000313" key="3">
    <source>
        <dbReference type="Proteomes" id="UP000005631"/>
    </source>
</evidence>
<dbReference type="Pfam" id="PF13275">
    <property type="entry name" value="S4_2"/>
    <property type="match status" value="1"/>
</dbReference>
<dbReference type="Proteomes" id="UP000005631">
    <property type="component" value="Chromosome"/>
</dbReference>
<dbReference type="RefSeq" id="WP_014202636.1">
    <property type="nucleotide sequence ID" value="NC_016599.1"/>
</dbReference>
<dbReference type="CDD" id="cd00165">
    <property type="entry name" value="S4"/>
    <property type="match status" value="1"/>
</dbReference>
<dbReference type="STRING" id="926562.Oweho_2315"/>
<keyword evidence="1" id="KW-0694">RNA-binding</keyword>
<sequence>MKTFELNDQEFIELNRLLKTLGMVGTGGEAKIRISDGEALLNGEPETQVRKKLRSGDVIEFGGEKVSIK</sequence>
<protein>
    <submittedName>
        <fullName evidence="2">Uncharacterized protein</fullName>
    </submittedName>
</protein>
<dbReference type="eggNOG" id="COG2501">
    <property type="taxonomic scope" value="Bacteria"/>
</dbReference>
<keyword evidence="3" id="KW-1185">Reference proteome</keyword>
<dbReference type="HOGENOM" id="CLU_127162_4_0_10"/>
<evidence type="ECO:0000256" key="1">
    <source>
        <dbReference type="PROSITE-ProRule" id="PRU00182"/>
    </source>
</evidence>
<dbReference type="Gene3D" id="3.10.290.10">
    <property type="entry name" value="RNA-binding S4 domain"/>
    <property type="match status" value="1"/>
</dbReference>
<dbReference type="KEGG" id="oho:Oweho_2315"/>
<dbReference type="AlphaFoldDB" id="G8R5L3"/>
<dbReference type="GO" id="GO:0003723">
    <property type="term" value="F:RNA binding"/>
    <property type="evidence" value="ECO:0007669"/>
    <property type="project" value="UniProtKB-KW"/>
</dbReference>
<dbReference type="SUPFAM" id="SSF55174">
    <property type="entry name" value="Alpha-L RNA-binding motif"/>
    <property type="match status" value="1"/>
</dbReference>